<dbReference type="EMBL" id="CP068046">
    <property type="protein sequence ID" value="QQR38278.1"/>
    <property type="molecule type" value="Genomic_DNA"/>
</dbReference>
<keyword evidence="3" id="KW-1185">Reference proteome</keyword>
<reference evidence="2 3" key="1">
    <citation type="submission" date="2021-01" db="EMBL/GenBank/DDBJ databases">
        <title>Genome seq and assembly of Devosia sp. LEGU1.</title>
        <authorList>
            <person name="Chhetri G."/>
        </authorList>
    </citation>
    <scope>NUCLEOTIDE SEQUENCE [LARGE SCALE GENOMIC DNA]</scope>
    <source>
        <strain evidence="2 3">LEGU1</strain>
    </source>
</reference>
<sequence length="55" mass="5967">MANLEFDGISADIESVRRRARHSTHVQRAQVMLLAACLSTLGVVAVAGTLLTRIF</sequence>
<name>A0ABX7C3B7_9HYPH</name>
<evidence type="ECO:0000313" key="2">
    <source>
        <dbReference type="EMBL" id="QQR38278.1"/>
    </source>
</evidence>
<keyword evidence="1" id="KW-0812">Transmembrane</keyword>
<organism evidence="2 3">
    <name type="scientific">Devosia rhizoryzae</name>
    <dbReference type="NCBI Taxonomy" id="2774137"/>
    <lineage>
        <taxon>Bacteria</taxon>
        <taxon>Pseudomonadati</taxon>
        <taxon>Pseudomonadota</taxon>
        <taxon>Alphaproteobacteria</taxon>
        <taxon>Hyphomicrobiales</taxon>
        <taxon>Devosiaceae</taxon>
        <taxon>Devosia</taxon>
    </lineage>
</organism>
<keyword evidence="1" id="KW-1133">Transmembrane helix</keyword>
<dbReference type="Proteomes" id="UP000595857">
    <property type="component" value="Chromosome"/>
</dbReference>
<feature type="transmembrane region" description="Helical" evidence="1">
    <location>
        <begin position="31"/>
        <end position="51"/>
    </location>
</feature>
<gene>
    <name evidence="2" type="ORF">JI748_10835</name>
</gene>
<protein>
    <submittedName>
        <fullName evidence="2">Uncharacterized protein</fullName>
    </submittedName>
</protein>
<evidence type="ECO:0000256" key="1">
    <source>
        <dbReference type="SAM" id="Phobius"/>
    </source>
</evidence>
<evidence type="ECO:0000313" key="3">
    <source>
        <dbReference type="Proteomes" id="UP000595857"/>
    </source>
</evidence>
<dbReference type="RefSeq" id="WP_201630402.1">
    <property type="nucleotide sequence ID" value="NZ_CP068046.1"/>
</dbReference>
<keyword evidence="1" id="KW-0472">Membrane</keyword>
<proteinExistence type="predicted"/>
<accession>A0ABX7C3B7</accession>